<dbReference type="InterPro" id="IPR000847">
    <property type="entry name" value="LysR_HTH_N"/>
</dbReference>
<dbReference type="SUPFAM" id="SSF46785">
    <property type="entry name" value="Winged helix' DNA-binding domain"/>
    <property type="match status" value="1"/>
</dbReference>
<reference evidence="6" key="1">
    <citation type="journal article" date="2023" name="Int. J. Syst. Evol. Microbiol.">
        <title>Sinisalibacter aestuarii sp. nov., isolated from estuarine sediment of the Arakawa River.</title>
        <authorList>
            <person name="Arafat S.T."/>
            <person name="Hirano S."/>
            <person name="Sato A."/>
            <person name="Takeuchi K."/>
            <person name="Yasuda T."/>
            <person name="Terahara T."/>
            <person name="Hamada M."/>
            <person name="Kobayashi T."/>
        </authorList>
    </citation>
    <scope>NUCLEOTIDE SEQUENCE</scope>
    <source>
        <strain evidence="6">B-399</strain>
    </source>
</reference>
<dbReference type="PANTHER" id="PTHR30537">
    <property type="entry name" value="HTH-TYPE TRANSCRIPTIONAL REGULATOR"/>
    <property type="match status" value="1"/>
</dbReference>
<feature type="domain" description="HTH lysR-type" evidence="5">
    <location>
        <begin position="8"/>
        <end position="65"/>
    </location>
</feature>
<dbReference type="Proteomes" id="UP001144205">
    <property type="component" value="Unassembled WGS sequence"/>
</dbReference>
<dbReference type="PROSITE" id="PS50931">
    <property type="entry name" value="HTH_LYSR"/>
    <property type="match status" value="1"/>
</dbReference>
<evidence type="ECO:0000256" key="1">
    <source>
        <dbReference type="ARBA" id="ARBA00009437"/>
    </source>
</evidence>
<dbReference type="InterPro" id="IPR036388">
    <property type="entry name" value="WH-like_DNA-bd_sf"/>
</dbReference>
<keyword evidence="7" id="KW-1185">Reference proteome</keyword>
<organism evidence="6 7">
    <name type="scientific">Sinisalibacter aestuarii</name>
    <dbReference type="NCBI Taxonomy" id="2949426"/>
    <lineage>
        <taxon>Bacteria</taxon>
        <taxon>Pseudomonadati</taxon>
        <taxon>Pseudomonadota</taxon>
        <taxon>Alphaproteobacteria</taxon>
        <taxon>Rhodobacterales</taxon>
        <taxon>Roseobacteraceae</taxon>
        <taxon>Sinisalibacter</taxon>
    </lineage>
</organism>
<comment type="similarity">
    <text evidence="1">Belongs to the LysR transcriptional regulatory family.</text>
</comment>
<keyword evidence="2" id="KW-0805">Transcription regulation</keyword>
<sequence>MDNTLASLDWSLVQAFLAVAETGSLSGAARALGSSQPTLGRKVREIEAAMGAELFRRHAKGLALTDAGQAMLAPAQAMRAAAGQMALIAAGEDRALAGTVRITASVVVSHFVLPPVLVDLRRAYPGIEIDLVASDSSENLLFREADIAVRMYRPGQLDVVTRHVADLPTGAYAAAGYLDRAGRPKTVDDLLALDWVGFDRNEMIIRGMAEAGWNVDRNFFRLRTDDQAAYWQLVRAGGGVGIMQQAIGEREPQVERLLPDMPLPVLPVWLTAHEAVRRVPRVARVWDALSEALAALS</sequence>
<dbReference type="InterPro" id="IPR036390">
    <property type="entry name" value="WH_DNA-bd_sf"/>
</dbReference>
<dbReference type="RefSeq" id="WP_281840310.1">
    <property type="nucleotide sequence ID" value="NZ_BROH01000001.1"/>
</dbReference>
<evidence type="ECO:0000256" key="2">
    <source>
        <dbReference type="ARBA" id="ARBA00023015"/>
    </source>
</evidence>
<proteinExistence type="inferred from homology"/>
<dbReference type="PANTHER" id="PTHR30537:SF3">
    <property type="entry name" value="TRANSCRIPTIONAL REGULATORY PROTEIN"/>
    <property type="match status" value="1"/>
</dbReference>
<gene>
    <name evidence="6" type="ORF">STA1M1_02170</name>
</gene>
<dbReference type="Pfam" id="PF00126">
    <property type="entry name" value="HTH_1"/>
    <property type="match status" value="1"/>
</dbReference>
<evidence type="ECO:0000259" key="5">
    <source>
        <dbReference type="PROSITE" id="PS50931"/>
    </source>
</evidence>
<comment type="caution">
    <text evidence="6">The sequence shown here is derived from an EMBL/GenBank/DDBJ whole genome shotgun (WGS) entry which is preliminary data.</text>
</comment>
<evidence type="ECO:0000313" key="7">
    <source>
        <dbReference type="Proteomes" id="UP001144205"/>
    </source>
</evidence>
<evidence type="ECO:0000256" key="3">
    <source>
        <dbReference type="ARBA" id="ARBA00023125"/>
    </source>
</evidence>
<dbReference type="SUPFAM" id="SSF53850">
    <property type="entry name" value="Periplasmic binding protein-like II"/>
    <property type="match status" value="1"/>
</dbReference>
<dbReference type="InterPro" id="IPR058163">
    <property type="entry name" value="LysR-type_TF_proteobact-type"/>
</dbReference>
<evidence type="ECO:0000313" key="6">
    <source>
        <dbReference type="EMBL" id="GKY86348.1"/>
    </source>
</evidence>
<accession>A0ABQ5LN18</accession>
<keyword evidence="4" id="KW-0804">Transcription</keyword>
<dbReference type="PRINTS" id="PR00039">
    <property type="entry name" value="HTHLYSR"/>
</dbReference>
<dbReference type="Pfam" id="PF03466">
    <property type="entry name" value="LysR_substrate"/>
    <property type="match status" value="1"/>
</dbReference>
<protein>
    <submittedName>
        <fullName evidence="6">LysR family transcriptional regulator</fullName>
    </submittedName>
</protein>
<name>A0ABQ5LN18_9RHOB</name>
<dbReference type="InterPro" id="IPR005119">
    <property type="entry name" value="LysR_subst-bd"/>
</dbReference>
<dbReference type="Gene3D" id="3.40.190.290">
    <property type="match status" value="1"/>
</dbReference>
<dbReference type="EMBL" id="BROH01000001">
    <property type="protein sequence ID" value="GKY86348.1"/>
    <property type="molecule type" value="Genomic_DNA"/>
</dbReference>
<dbReference type="Gene3D" id="1.10.10.10">
    <property type="entry name" value="Winged helix-like DNA-binding domain superfamily/Winged helix DNA-binding domain"/>
    <property type="match status" value="1"/>
</dbReference>
<evidence type="ECO:0000256" key="4">
    <source>
        <dbReference type="ARBA" id="ARBA00023163"/>
    </source>
</evidence>
<keyword evidence="3" id="KW-0238">DNA-binding</keyword>